<dbReference type="SUPFAM" id="SSF56801">
    <property type="entry name" value="Acetyl-CoA synthetase-like"/>
    <property type="match status" value="1"/>
</dbReference>
<evidence type="ECO:0000256" key="3">
    <source>
        <dbReference type="SAM" id="MobiDB-lite"/>
    </source>
</evidence>
<dbReference type="Pfam" id="PF00550">
    <property type="entry name" value="PP-binding"/>
    <property type="match status" value="1"/>
</dbReference>
<keyword evidence="2" id="KW-0597">Phosphoprotein</keyword>
<feature type="compositionally biased region" description="Low complexity" evidence="3">
    <location>
        <begin position="484"/>
        <end position="494"/>
    </location>
</feature>
<dbReference type="PANTHER" id="PTHR45527:SF1">
    <property type="entry name" value="FATTY ACID SYNTHASE"/>
    <property type="match status" value="1"/>
</dbReference>
<dbReference type="SUPFAM" id="SSF47336">
    <property type="entry name" value="ACP-like"/>
    <property type="match status" value="1"/>
</dbReference>
<evidence type="ECO:0000259" key="4">
    <source>
        <dbReference type="PROSITE" id="PS50075"/>
    </source>
</evidence>
<dbReference type="InterPro" id="IPR009081">
    <property type="entry name" value="PP-bd_ACP"/>
</dbReference>
<accession>A0ABW0AK63</accession>
<dbReference type="CDD" id="cd05930">
    <property type="entry name" value="A_NRPS"/>
    <property type="match status" value="1"/>
</dbReference>
<dbReference type="PANTHER" id="PTHR45527">
    <property type="entry name" value="NONRIBOSOMAL PEPTIDE SYNTHETASE"/>
    <property type="match status" value="1"/>
</dbReference>
<name>A0ABW0AK63_9ACTN</name>
<keyword evidence="6" id="KW-1185">Reference proteome</keyword>
<dbReference type="InterPro" id="IPR036736">
    <property type="entry name" value="ACP-like_sf"/>
</dbReference>
<gene>
    <name evidence="5" type="ORF">ACFPRH_20400</name>
</gene>
<dbReference type="PROSITE" id="PS50075">
    <property type="entry name" value="CARRIER"/>
    <property type="match status" value="1"/>
</dbReference>
<dbReference type="EMBL" id="JBHSKP010000013">
    <property type="protein sequence ID" value="MFC5154099.1"/>
    <property type="molecule type" value="Genomic_DNA"/>
</dbReference>
<dbReference type="InterPro" id="IPR000873">
    <property type="entry name" value="AMP-dep_synth/lig_dom"/>
</dbReference>
<reference evidence="6" key="1">
    <citation type="journal article" date="2019" name="Int. J. Syst. Evol. Microbiol.">
        <title>The Global Catalogue of Microorganisms (GCM) 10K type strain sequencing project: providing services to taxonomists for standard genome sequencing and annotation.</title>
        <authorList>
            <consortium name="The Broad Institute Genomics Platform"/>
            <consortium name="The Broad Institute Genome Sequencing Center for Infectious Disease"/>
            <person name="Wu L."/>
            <person name="Ma J."/>
        </authorList>
    </citation>
    <scope>NUCLEOTIDE SEQUENCE [LARGE SCALE GENOMIC DNA]</scope>
    <source>
        <strain evidence="6">PCU 266</strain>
    </source>
</reference>
<dbReference type="InterPro" id="IPR006162">
    <property type="entry name" value="Ppantetheine_attach_site"/>
</dbReference>
<organism evidence="5 6">
    <name type="scientific">Streptomyces amakusaensis</name>
    <dbReference type="NCBI Taxonomy" id="67271"/>
    <lineage>
        <taxon>Bacteria</taxon>
        <taxon>Bacillati</taxon>
        <taxon>Actinomycetota</taxon>
        <taxon>Actinomycetes</taxon>
        <taxon>Kitasatosporales</taxon>
        <taxon>Streptomycetaceae</taxon>
        <taxon>Streptomyces</taxon>
    </lineage>
</organism>
<evidence type="ECO:0000313" key="5">
    <source>
        <dbReference type="EMBL" id="MFC5154099.1"/>
    </source>
</evidence>
<keyword evidence="1" id="KW-0596">Phosphopantetheine</keyword>
<dbReference type="Proteomes" id="UP001596160">
    <property type="component" value="Unassembled WGS sequence"/>
</dbReference>
<evidence type="ECO:0000313" key="6">
    <source>
        <dbReference type="Proteomes" id="UP001596160"/>
    </source>
</evidence>
<comment type="caution">
    <text evidence="5">The sequence shown here is derived from an EMBL/GenBank/DDBJ whole genome shotgun (WGS) entry which is preliminary data.</text>
</comment>
<dbReference type="Gene3D" id="3.30.300.30">
    <property type="match status" value="1"/>
</dbReference>
<protein>
    <submittedName>
        <fullName evidence="5">Amino acid adenylation domain-containing protein</fullName>
    </submittedName>
</protein>
<feature type="domain" description="Carrier" evidence="4">
    <location>
        <begin position="500"/>
        <end position="574"/>
    </location>
</feature>
<evidence type="ECO:0000256" key="1">
    <source>
        <dbReference type="ARBA" id="ARBA00022450"/>
    </source>
</evidence>
<dbReference type="PROSITE" id="PS00455">
    <property type="entry name" value="AMP_BINDING"/>
    <property type="match status" value="1"/>
</dbReference>
<sequence>MTALTDLLTTAAGLYPDTVAVADDRHELTHTELSAAVAHTAARLREANPGGGPVLLALAPGTEWVTALLSAWHAGRPAVPVDVTHPPERLRQVAAGCRATAVVTSTGTAPAWAGPLTALAPATGTAPPGTTATQACADEDRIACIWHTSGSTGAPKPVLVSHRALAARAAVLPSWSGLTAGDRVAQLTALTFDAVLWEVLGALTAGARLQIAAPRDRVPGPALPLFLRRREITAFTTTPTCLAAAPFTELPRLRRIVLGGEALHPGPLKLWSGRYDVANAYGPTETCIDAIVAAHIRPGEDPVPIGRPLPGVRAWVLDARRQPVPAGEAGELYLGGQGLATGYLDRPEETARAFLSLSLPDGRRWCRERVYRTGDRVRQLRDGRYVFLGRDDGRLNLGGVRLEPGEVERTAAQAPGVRAAVLLTDRATSGRPRLVLHVETDDPGLPSRLRKHLADRLAPSAVPALILGHPSLPRTASGKIDRLTTGTGTGTSTGAPDSGAPVPPLPEDVARWWREQTGAEADGARDFFAAGGDSLAALLLLQQVNERYGTEISLDAFHADPTTRFLHTALNSGSTP</sequence>
<dbReference type="InterPro" id="IPR020845">
    <property type="entry name" value="AMP-binding_CS"/>
</dbReference>
<dbReference type="RefSeq" id="WP_344480266.1">
    <property type="nucleotide sequence ID" value="NZ_BAAASB010000014.1"/>
</dbReference>
<dbReference type="Gene3D" id="1.10.1200.10">
    <property type="entry name" value="ACP-like"/>
    <property type="match status" value="1"/>
</dbReference>
<dbReference type="InterPro" id="IPR042099">
    <property type="entry name" value="ANL_N_sf"/>
</dbReference>
<proteinExistence type="predicted"/>
<feature type="region of interest" description="Disordered" evidence="3">
    <location>
        <begin position="476"/>
        <end position="503"/>
    </location>
</feature>
<dbReference type="InterPro" id="IPR045851">
    <property type="entry name" value="AMP-bd_C_sf"/>
</dbReference>
<dbReference type="Gene3D" id="3.40.50.12780">
    <property type="entry name" value="N-terminal domain of ligase-like"/>
    <property type="match status" value="1"/>
</dbReference>
<dbReference type="Pfam" id="PF00501">
    <property type="entry name" value="AMP-binding"/>
    <property type="match status" value="1"/>
</dbReference>
<dbReference type="PROSITE" id="PS00012">
    <property type="entry name" value="PHOSPHOPANTETHEINE"/>
    <property type="match status" value="1"/>
</dbReference>
<evidence type="ECO:0000256" key="2">
    <source>
        <dbReference type="ARBA" id="ARBA00022553"/>
    </source>
</evidence>